<evidence type="ECO:0000256" key="6">
    <source>
        <dbReference type="ARBA" id="ARBA00022801"/>
    </source>
</evidence>
<evidence type="ECO:0000256" key="9">
    <source>
        <dbReference type="ARBA" id="ARBA00025250"/>
    </source>
</evidence>
<keyword evidence="4" id="KW-0858">Xylan degradation</keyword>
<comment type="function">
    <text evidence="9">Involved in degradation of plant cell walls. Hydrolyzes the feruloyl-arabinose ester bond in arabinoxylans, and the feruloyl-galactose ester bond in pectin. Active against paranitrophenyl-acetate, methyl ferulate and wheat arabinoxylan.</text>
</comment>
<keyword evidence="8" id="KW-0624">Polysaccharide degradation</keyword>
<dbReference type="InterPro" id="IPR043595">
    <property type="entry name" value="FaeB/C/D"/>
</dbReference>
<comment type="subcellular location">
    <subcellularLocation>
        <location evidence="1">Secreted</location>
    </subcellularLocation>
</comment>
<evidence type="ECO:0000256" key="4">
    <source>
        <dbReference type="ARBA" id="ARBA00022651"/>
    </source>
</evidence>
<keyword evidence="5" id="KW-0732">Signal</keyword>
<evidence type="ECO:0000313" key="11">
    <source>
        <dbReference type="Proteomes" id="UP001500064"/>
    </source>
</evidence>
<evidence type="ECO:0000256" key="2">
    <source>
        <dbReference type="ARBA" id="ARBA00010278"/>
    </source>
</evidence>
<dbReference type="EMBL" id="BAAAMU010000041">
    <property type="protein sequence ID" value="GAA1649813.1"/>
    <property type="molecule type" value="Genomic_DNA"/>
</dbReference>
<name>A0ABN2FKT9_9ACTN</name>
<gene>
    <name evidence="10" type="ORF">GCM10009733_053580</name>
</gene>
<sequence>MQSGGRTRSFILRIPDNYRNDNPYRLIFGFHWRGGTANDVDSGGTSGFTWSYYGLRQLANNTAIFVAPRA</sequence>
<proteinExistence type="inferred from homology"/>
<accession>A0ABN2FKT9</accession>
<evidence type="ECO:0000256" key="7">
    <source>
        <dbReference type="ARBA" id="ARBA00023277"/>
    </source>
</evidence>
<evidence type="ECO:0008006" key="12">
    <source>
        <dbReference type="Google" id="ProtNLM"/>
    </source>
</evidence>
<comment type="similarity">
    <text evidence="2">Belongs to the faeC family.</text>
</comment>
<dbReference type="InterPro" id="IPR029058">
    <property type="entry name" value="AB_hydrolase_fold"/>
</dbReference>
<reference evidence="10 11" key="1">
    <citation type="journal article" date="2019" name="Int. J. Syst. Evol. Microbiol.">
        <title>The Global Catalogue of Microorganisms (GCM) 10K type strain sequencing project: providing services to taxonomists for standard genome sequencing and annotation.</title>
        <authorList>
            <consortium name="The Broad Institute Genomics Platform"/>
            <consortium name="The Broad Institute Genome Sequencing Center for Infectious Disease"/>
            <person name="Wu L."/>
            <person name="Ma J."/>
        </authorList>
    </citation>
    <scope>NUCLEOTIDE SEQUENCE [LARGE SCALE GENOMIC DNA]</scope>
    <source>
        <strain evidence="10 11">JCM 13929</strain>
    </source>
</reference>
<organism evidence="10 11">
    <name type="scientific">Nonomuraea maheshkhaliensis</name>
    <dbReference type="NCBI Taxonomy" id="419590"/>
    <lineage>
        <taxon>Bacteria</taxon>
        <taxon>Bacillati</taxon>
        <taxon>Actinomycetota</taxon>
        <taxon>Actinomycetes</taxon>
        <taxon>Streptosporangiales</taxon>
        <taxon>Streptosporangiaceae</taxon>
        <taxon>Nonomuraea</taxon>
    </lineage>
</organism>
<dbReference type="PANTHER" id="PTHR38050">
    <property type="match status" value="1"/>
</dbReference>
<protein>
    <recommendedName>
        <fullName evidence="12">Feruloyl esterase</fullName>
    </recommendedName>
</protein>
<evidence type="ECO:0000256" key="8">
    <source>
        <dbReference type="ARBA" id="ARBA00023326"/>
    </source>
</evidence>
<evidence type="ECO:0000256" key="1">
    <source>
        <dbReference type="ARBA" id="ARBA00004613"/>
    </source>
</evidence>
<evidence type="ECO:0000313" key="10">
    <source>
        <dbReference type="EMBL" id="GAA1649813.1"/>
    </source>
</evidence>
<keyword evidence="7" id="KW-0119">Carbohydrate metabolism</keyword>
<comment type="caution">
    <text evidence="10">The sequence shown here is derived from an EMBL/GenBank/DDBJ whole genome shotgun (WGS) entry which is preliminary data.</text>
</comment>
<evidence type="ECO:0000256" key="5">
    <source>
        <dbReference type="ARBA" id="ARBA00022729"/>
    </source>
</evidence>
<keyword evidence="11" id="KW-1185">Reference proteome</keyword>
<dbReference type="Gene3D" id="3.40.50.1820">
    <property type="entry name" value="alpha/beta hydrolase"/>
    <property type="match status" value="1"/>
</dbReference>
<dbReference type="Proteomes" id="UP001500064">
    <property type="component" value="Unassembled WGS sequence"/>
</dbReference>
<dbReference type="PANTHER" id="PTHR38050:SF1">
    <property type="entry name" value="FERULOYL ESTERASE C"/>
    <property type="match status" value="1"/>
</dbReference>
<keyword evidence="3" id="KW-0964">Secreted</keyword>
<keyword evidence="6" id="KW-0378">Hydrolase</keyword>
<evidence type="ECO:0000256" key="3">
    <source>
        <dbReference type="ARBA" id="ARBA00022525"/>
    </source>
</evidence>